<evidence type="ECO:0000256" key="1">
    <source>
        <dbReference type="PROSITE-ProRule" id="PRU00325"/>
    </source>
</evidence>
<keyword evidence="1" id="KW-0862">Zinc</keyword>
<gene>
    <name evidence="3" type="ORF">SNE40_020885</name>
    <name evidence="4" type="ORF">SNE40_020887</name>
</gene>
<dbReference type="PANTHER" id="PTHR31569">
    <property type="entry name" value="SWIM-TYPE DOMAIN-CONTAINING PROTEIN"/>
    <property type="match status" value="1"/>
</dbReference>
<keyword evidence="1" id="KW-0479">Metal-binding</keyword>
<evidence type="ECO:0000313" key="3">
    <source>
        <dbReference type="EMBL" id="KAK6168325.1"/>
    </source>
</evidence>
<dbReference type="InterPro" id="IPR052579">
    <property type="entry name" value="Zinc_finger_SWIM"/>
</dbReference>
<accession>A0AAN8G9C2</accession>
<dbReference type="GO" id="GO:0008270">
    <property type="term" value="F:zinc ion binding"/>
    <property type="evidence" value="ECO:0007669"/>
    <property type="project" value="UniProtKB-KW"/>
</dbReference>
<reference evidence="3 5" key="1">
    <citation type="submission" date="2024-01" db="EMBL/GenBank/DDBJ databases">
        <title>The genome of the rayed Mediterranean limpet Patella caerulea (Linnaeus, 1758).</title>
        <authorList>
            <person name="Anh-Thu Weber A."/>
            <person name="Halstead-Nussloch G."/>
        </authorList>
    </citation>
    <scope>NUCLEOTIDE SEQUENCE [LARGE SCALE GENOMIC DNA]</scope>
    <source>
        <strain evidence="3">AATW-2023a</strain>
        <tissue evidence="3">Whole specimen</tissue>
    </source>
</reference>
<sequence length="472" mass="55205">MAESPDDLKIGDKFDSFKAVEHAISKFESLQKISYWRRDSRTIKYMLKRGYKCVENEDLWYWDVTFSCVKGGRTYNSKSSGVRPNQRQVFLHFFLNIYNFVGKPFVTTSQRLLFKAIWVKLTNFFGVYSEKFPAAKLQLCLFHVLRTMKREINCEKMGICIEKNLCIELIQKLAYSTNEEEYEINRQAIVQTNIQPVIDYINNSWHDIRDEWVIGLKNSCHYSNNTSNRVECINQKIKQVITKFSNLKKFFDDLELVIRCLRQERDSRITNVIMKRNSSHYPRDDPKSKFAALLTPYAYQVVRKQMELADKLKVSETDDDTVSMKTAAGMANVTSTSCTCQFTCINQLPCRHIFAFRKMKKMYLFFETGISRRWTLEFYLNMTMSTPSATLGNTTNYNVTLMKGPVVLSQAQKYRVVFREAQKLATLASEGSTQKYKQRLHVLQKLVQLREEDKEAMVYDMVGKITITHSQC</sequence>
<evidence type="ECO:0000313" key="5">
    <source>
        <dbReference type="Proteomes" id="UP001347796"/>
    </source>
</evidence>
<evidence type="ECO:0000313" key="4">
    <source>
        <dbReference type="EMBL" id="KAK6168328.1"/>
    </source>
</evidence>
<dbReference type="EMBL" id="JAZGQO010000016">
    <property type="protein sequence ID" value="KAK6168325.1"/>
    <property type="molecule type" value="Genomic_DNA"/>
</dbReference>
<dbReference type="Pfam" id="PF21599">
    <property type="entry name" value="ZSWIM3_N"/>
    <property type="match status" value="1"/>
</dbReference>
<keyword evidence="5" id="KW-1185">Reference proteome</keyword>
<organism evidence="3 5">
    <name type="scientific">Patella caerulea</name>
    <name type="common">Rayed Mediterranean limpet</name>
    <dbReference type="NCBI Taxonomy" id="87958"/>
    <lineage>
        <taxon>Eukaryota</taxon>
        <taxon>Metazoa</taxon>
        <taxon>Spiralia</taxon>
        <taxon>Lophotrochozoa</taxon>
        <taxon>Mollusca</taxon>
        <taxon>Gastropoda</taxon>
        <taxon>Patellogastropoda</taxon>
        <taxon>Patelloidea</taxon>
        <taxon>Patellidae</taxon>
        <taxon>Patella</taxon>
    </lineage>
</organism>
<protein>
    <recommendedName>
        <fullName evidence="2">SWIM-type domain-containing protein</fullName>
    </recommendedName>
</protein>
<proteinExistence type="predicted"/>
<dbReference type="PANTHER" id="PTHR31569:SF4">
    <property type="entry name" value="SWIM-TYPE DOMAIN-CONTAINING PROTEIN"/>
    <property type="match status" value="1"/>
</dbReference>
<feature type="domain" description="SWIM-type" evidence="2">
    <location>
        <begin position="320"/>
        <end position="361"/>
    </location>
</feature>
<name>A0AAN8G9C2_PATCE</name>
<dbReference type="PROSITE" id="PS50966">
    <property type="entry name" value="ZF_SWIM"/>
    <property type="match status" value="1"/>
</dbReference>
<evidence type="ECO:0000259" key="2">
    <source>
        <dbReference type="PROSITE" id="PS50966"/>
    </source>
</evidence>
<dbReference type="InterPro" id="IPR007527">
    <property type="entry name" value="Znf_SWIM"/>
</dbReference>
<dbReference type="Proteomes" id="UP001347796">
    <property type="component" value="Unassembled WGS sequence"/>
</dbReference>
<keyword evidence="1" id="KW-0863">Zinc-finger</keyword>
<dbReference type="InterPro" id="IPR048325">
    <property type="entry name" value="ZSWIM3_N"/>
</dbReference>
<comment type="caution">
    <text evidence="3">The sequence shown here is derived from an EMBL/GenBank/DDBJ whole genome shotgun (WGS) entry which is preliminary data.</text>
</comment>
<dbReference type="AlphaFoldDB" id="A0AAN8G9C2"/>
<dbReference type="EMBL" id="JAZGQO010000016">
    <property type="protein sequence ID" value="KAK6168328.1"/>
    <property type="molecule type" value="Genomic_DNA"/>
</dbReference>